<organism evidence="8 9">
    <name type="scientific">Effusibacillus dendaii</name>
    <dbReference type="NCBI Taxonomy" id="2743772"/>
    <lineage>
        <taxon>Bacteria</taxon>
        <taxon>Bacillati</taxon>
        <taxon>Bacillota</taxon>
        <taxon>Bacilli</taxon>
        <taxon>Bacillales</taxon>
        <taxon>Alicyclobacillaceae</taxon>
        <taxon>Effusibacillus</taxon>
    </lineage>
</organism>
<dbReference type="Pfam" id="PF00355">
    <property type="entry name" value="Rieske"/>
    <property type="match status" value="1"/>
</dbReference>
<comment type="similarity">
    <text evidence="1">Belongs to the bacterial ring-hydroxylating dioxygenase alpha subunit family.</text>
</comment>
<evidence type="ECO:0000313" key="9">
    <source>
        <dbReference type="Proteomes" id="UP000593802"/>
    </source>
</evidence>
<dbReference type="CDD" id="cd03469">
    <property type="entry name" value="Rieske_RO_Alpha_N"/>
    <property type="match status" value="1"/>
</dbReference>
<dbReference type="EMBL" id="AP023366">
    <property type="protein sequence ID" value="BCJ85212.1"/>
    <property type="molecule type" value="Genomic_DNA"/>
</dbReference>
<keyword evidence="3" id="KW-0479">Metal-binding</keyword>
<dbReference type="KEGG" id="eff:skT53_01970"/>
<dbReference type="InterPro" id="IPR001663">
    <property type="entry name" value="Rng_hydr_dOase-A"/>
</dbReference>
<gene>
    <name evidence="8" type="ORF">skT53_01970</name>
</gene>
<dbReference type="RefSeq" id="WP_264175989.1">
    <property type="nucleotide sequence ID" value="NZ_AP023366.1"/>
</dbReference>
<feature type="domain" description="Rieske" evidence="7">
    <location>
        <begin position="1"/>
        <end position="63"/>
    </location>
</feature>
<dbReference type="PRINTS" id="PR00090">
    <property type="entry name" value="RNGDIOXGNASE"/>
</dbReference>
<evidence type="ECO:0000256" key="3">
    <source>
        <dbReference type="ARBA" id="ARBA00022723"/>
    </source>
</evidence>
<keyword evidence="4" id="KW-0560">Oxidoreductase</keyword>
<sequence length="156" mass="17785">MGGRKLIFNRDSDGGIHAFFNNCPHRGALVSREREGNSKIFQCFYHAWTFNNCGELIGQPGSKEGGYPKEFNCDGAMNLKQVPRRENYRGFIFVNYDLNAISLEEYLGNAKEFLDLVADQSSIGMEVVGGSQHYSVRANWKLLSENSNWMRFANNW</sequence>
<evidence type="ECO:0000256" key="4">
    <source>
        <dbReference type="ARBA" id="ARBA00023002"/>
    </source>
</evidence>
<proteinExistence type="inferred from homology"/>
<dbReference type="GO" id="GO:0005506">
    <property type="term" value="F:iron ion binding"/>
    <property type="evidence" value="ECO:0007669"/>
    <property type="project" value="InterPro"/>
</dbReference>
<dbReference type="GO" id="GO:0004497">
    <property type="term" value="F:monooxygenase activity"/>
    <property type="evidence" value="ECO:0007669"/>
    <property type="project" value="UniProtKB-ARBA"/>
</dbReference>
<dbReference type="InterPro" id="IPR036922">
    <property type="entry name" value="Rieske_2Fe-2S_sf"/>
</dbReference>
<dbReference type="PANTHER" id="PTHR43756:SF1">
    <property type="entry name" value="3-PHENYLPROPIONATE_CINNAMIC ACID DIOXYGENASE SUBUNIT ALPHA"/>
    <property type="match status" value="1"/>
</dbReference>
<protein>
    <recommendedName>
        <fullName evidence="7">Rieske domain-containing protein</fullName>
    </recommendedName>
</protein>
<evidence type="ECO:0000313" key="8">
    <source>
        <dbReference type="EMBL" id="BCJ85212.1"/>
    </source>
</evidence>
<keyword evidence="9" id="KW-1185">Reference proteome</keyword>
<evidence type="ECO:0000256" key="2">
    <source>
        <dbReference type="ARBA" id="ARBA00022714"/>
    </source>
</evidence>
<dbReference type="Proteomes" id="UP000593802">
    <property type="component" value="Chromosome"/>
</dbReference>
<dbReference type="PANTHER" id="PTHR43756">
    <property type="entry name" value="CHOLINE MONOOXYGENASE, CHLOROPLASTIC"/>
    <property type="match status" value="1"/>
</dbReference>
<dbReference type="AlphaFoldDB" id="A0A7I8D743"/>
<keyword evidence="6" id="KW-0411">Iron-sulfur</keyword>
<keyword evidence="2" id="KW-0001">2Fe-2S</keyword>
<dbReference type="PROSITE" id="PS51296">
    <property type="entry name" value="RIESKE"/>
    <property type="match status" value="1"/>
</dbReference>
<reference evidence="8 9" key="1">
    <citation type="submission" date="2020-08" db="EMBL/GenBank/DDBJ databases">
        <title>Complete Genome Sequence of Effusibacillus dendaii Strain skT53, Isolated from Farmland soil.</title>
        <authorList>
            <person name="Konishi T."/>
            <person name="Kawasaki H."/>
        </authorList>
    </citation>
    <scope>NUCLEOTIDE SEQUENCE [LARGE SCALE GENOMIC DNA]</scope>
    <source>
        <strain evidence="9">skT53</strain>
    </source>
</reference>
<dbReference type="GO" id="GO:0016705">
    <property type="term" value="F:oxidoreductase activity, acting on paired donors, with incorporation or reduction of molecular oxygen"/>
    <property type="evidence" value="ECO:0007669"/>
    <property type="project" value="UniProtKB-ARBA"/>
</dbReference>
<dbReference type="InterPro" id="IPR015881">
    <property type="entry name" value="ARHD_Rieske_2Fe_2S"/>
</dbReference>
<dbReference type="GO" id="GO:0051537">
    <property type="term" value="F:2 iron, 2 sulfur cluster binding"/>
    <property type="evidence" value="ECO:0007669"/>
    <property type="project" value="UniProtKB-KW"/>
</dbReference>
<evidence type="ECO:0000256" key="5">
    <source>
        <dbReference type="ARBA" id="ARBA00023004"/>
    </source>
</evidence>
<name>A0A7I8D743_9BACL</name>
<dbReference type="SUPFAM" id="SSF55961">
    <property type="entry name" value="Bet v1-like"/>
    <property type="match status" value="1"/>
</dbReference>
<dbReference type="PROSITE" id="PS00570">
    <property type="entry name" value="RING_HYDROXYL_ALPHA"/>
    <property type="match status" value="1"/>
</dbReference>
<evidence type="ECO:0000256" key="6">
    <source>
        <dbReference type="ARBA" id="ARBA00023014"/>
    </source>
</evidence>
<accession>A0A7I8D743</accession>
<evidence type="ECO:0000256" key="1">
    <source>
        <dbReference type="ARBA" id="ARBA00008751"/>
    </source>
</evidence>
<evidence type="ECO:0000259" key="7">
    <source>
        <dbReference type="PROSITE" id="PS51296"/>
    </source>
</evidence>
<dbReference type="SUPFAM" id="SSF50022">
    <property type="entry name" value="ISP domain"/>
    <property type="match status" value="1"/>
</dbReference>
<dbReference type="InterPro" id="IPR017941">
    <property type="entry name" value="Rieske_2Fe-2S"/>
</dbReference>
<keyword evidence="5" id="KW-0408">Iron</keyword>
<dbReference type="Gene3D" id="2.102.10.10">
    <property type="entry name" value="Rieske [2Fe-2S] iron-sulphur domain"/>
    <property type="match status" value="1"/>
</dbReference>
<dbReference type="Gene3D" id="3.90.380.10">
    <property type="entry name" value="Naphthalene 1,2-dioxygenase Alpha Subunit, Chain A, domain 1"/>
    <property type="match status" value="1"/>
</dbReference>